<evidence type="ECO:0000313" key="1">
    <source>
        <dbReference type="EMBL" id="MDT2600980.1"/>
    </source>
</evidence>
<reference evidence="1 2" key="1">
    <citation type="submission" date="2023-03" db="EMBL/GenBank/DDBJ databases">
        <authorList>
            <person name="Shen W."/>
            <person name="Cai J."/>
        </authorList>
    </citation>
    <scope>NUCLEOTIDE SEQUENCE [LARGE SCALE GENOMIC DNA]</scope>
    <source>
        <strain evidence="1 2">D6-4</strain>
    </source>
</reference>
<evidence type="ECO:0008006" key="3">
    <source>
        <dbReference type="Google" id="ProtNLM"/>
    </source>
</evidence>
<keyword evidence="2" id="KW-1185">Reference proteome</keyword>
<dbReference type="EMBL" id="JARPYI010000008">
    <property type="protein sequence ID" value="MDT2600980.1"/>
    <property type="molecule type" value="Genomic_DNA"/>
</dbReference>
<protein>
    <recommendedName>
        <fullName evidence="3">DUF2187 domain-containing protein</fullName>
    </recommendedName>
</protein>
<comment type="caution">
    <text evidence="1">The sequence shown here is derived from an EMBL/GenBank/DDBJ whole genome shotgun (WGS) entry which is preliminary data.</text>
</comment>
<sequence>MLKKNLLLKKGDFVEVKTVNGTIKKGTIVSFEERTVVISVGVDCYLVKKSELEKQNFRIPPFKKKV</sequence>
<evidence type="ECO:0000313" key="2">
    <source>
        <dbReference type="Proteomes" id="UP001252875"/>
    </source>
</evidence>
<accession>A0ABU3F1H9</accession>
<name>A0ABU3F1H9_9ENTE</name>
<dbReference type="Proteomes" id="UP001252875">
    <property type="component" value="Unassembled WGS sequence"/>
</dbReference>
<proteinExistence type="predicted"/>
<organism evidence="1 2">
    <name type="scientific">Enterococcus hulanensis</name>
    <dbReference type="NCBI Taxonomy" id="2559929"/>
    <lineage>
        <taxon>Bacteria</taxon>
        <taxon>Bacillati</taxon>
        <taxon>Bacillota</taxon>
        <taxon>Bacilli</taxon>
        <taxon>Lactobacillales</taxon>
        <taxon>Enterococcaceae</taxon>
        <taxon>Enterococcus</taxon>
    </lineage>
</organism>
<gene>
    <name evidence="1" type="ORF">P7D85_14430</name>
</gene>
<dbReference type="RefSeq" id="WP_311822931.1">
    <property type="nucleotide sequence ID" value="NZ_JARPYF010000008.1"/>
</dbReference>